<keyword evidence="1" id="KW-0472">Membrane</keyword>
<name>A0A146JYZ0_9EUKA</name>
<keyword evidence="1" id="KW-0812">Transmembrane</keyword>
<keyword evidence="1" id="KW-1133">Transmembrane helix</keyword>
<proteinExistence type="predicted"/>
<evidence type="ECO:0000256" key="1">
    <source>
        <dbReference type="SAM" id="Phobius"/>
    </source>
</evidence>
<evidence type="ECO:0000313" key="2">
    <source>
        <dbReference type="EMBL" id="JAP88716.1"/>
    </source>
</evidence>
<organism evidence="2">
    <name type="scientific">Trepomonas sp. PC1</name>
    <dbReference type="NCBI Taxonomy" id="1076344"/>
    <lineage>
        <taxon>Eukaryota</taxon>
        <taxon>Metamonada</taxon>
        <taxon>Diplomonadida</taxon>
        <taxon>Hexamitidae</taxon>
        <taxon>Hexamitinae</taxon>
        <taxon>Trepomonas</taxon>
    </lineage>
</organism>
<sequence>NIRSPHPNKMTQTSPIVEYMAYNNNGNAPVRTQLKCLHACHPCCKATSISRPIMGALTIIFFTLFGVMPELYGFAIAGGVVAGLLLYSIIFGAAFGAPAGCKYIWCSCLYKKDQLLEDLPKMISTNQLKTIAVQDIPDQQIKLQAMVRLQKIKCFDCCRVTSILRIISMLVIPTFLPIALCVDGISEGLKWTLIGIACAAGGFLFYASVFGLAFSPMFGCNMKYSFCTFCEPRDTTFDQDYHEYLDLKSISLTQTKPAQPQYVNPPQLPKFNETVQMPQMEAPQFVAPMQPPPVDIKFQMVI</sequence>
<reference evidence="2" key="1">
    <citation type="submission" date="2015-07" db="EMBL/GenBank/DDBJ databases">
        <title>Adaptation to a free-living lifestyle via gene acquisitions in the diplomonad Trepomonas sp. PC1.</title>
        <authorList>
            <person name="Xu F."/>
            <person name="Jerlstrom-Hultqvist J."/>
            <person name="Kolisko M."/>
            <person name="Simpson A.G.B."/>
            <person name="Roger A.J."/>
            <person name="Svard S.G."/>
            <person name="Andersson J.O."/>
        </authorList>
    </citation>
    <scope>NUCLEOTIDE SEQUENCE</scope>
    <source>
        <strain evidence="2">PC1</strain>
    </source>
</reference>
<feature type="non-terminal residue" evidence="2">
    <location>
        <position position="1"/>
    </location>
</feature>
<dbReference type="EMBL" id="GDID01007890">
    <property type="protein sequence ID" value="JAP88716.1"/>
    <property type="molecule type" value="Transcribed_RNA"/>
</dbReference>
<feature type="transmembrane region" description="Helical" evidence="1">
    <location>
        <begin position="191"/>
        <end position="214"/>
    </location>
</feature>
<feature type="transmembrane region" description="Helical" evidence="1">
    <location>
        <begin position="52"/>
        <end position="68"/>
    </location>
</feature>
<feature type="transmembrane region" description="Helical" evidence="1">
    <location>
        <begin position="74"/>
        <end position="95"/>
    </location>
</feature>
<feature type="transmembrane region" description="Helical" evidence="1">
    <location>
        <begin position="163"/>
        <end position="185"/>
    </location>
</feature>
<protein>
    <submittedName>
        <fullName evidence="2">Uncharacterized protein</fullName>
    </submittedName>
</protein>
<dbReference type="AlphaFoldDB" id="A0A146JYZ0"/>
<gene>
    <name evidence="2" type="ORF">TPC1_31789</name>
</gene>
<accession>A0A146JYZ0</accession>